<sequence length="241" mass="28006">MLRAISYLKLNSLSFKKSIYSDLVDLMGRIGKICEIDESMFPRVKHLKLKISTVFLNTKQKFNQNPWYEKLIKRTTFFSYLINLNPKLIKLNPINALKQLKYLANRFLPQNKKIIDCLQCFECDSRKIGQNCLTNPPPSRKCLDKHSLYCVAMKHYDKHGNITGVIRACSKVNFGLKCRLAQSEHEPYKTCFNTCWEDACNRSTFPLLSSRLLALKEKRASFIMSPSVFFIYGCHGNRSRN</sequence>
<name>A0A3M7Q6P1_BRAPC</name>
<organism evidence="1 2">
    <name type="scientific">Brachionus plicatilis</name>
    <name type="common">Marine rotifer</name>
    <name type="synonym">Brachionus muelleri</name>
    <dbReference type="NCBI Taxonomy" id="10195"/>
    <lineage>
        <taxon>Eukaryota</taxon>
        <taxon>Metazoa</taxon>
        <taxon>Spiralia</taxon>
        <taxon>Gnathifera</taxon>
        <taxon>Rotifera</taxon>
        <taxon>Eurotatoria</taxon>
        <taxon>Monogononta</taxon>
        <taxon>Pseudotrocha</taxon>
        <taxon>Ploima</taxon>
        <taxon>Brachionidae</taxon>
        <taxon>Brachionus</taxon>
    </lineage>
</organism>
<dbReference type="EMBL" id="REGN01007157">
    <property type="protein sequence ID" value="RNA07097.1"/>
    <property type="molecule type" value="Genomic_DNA"/>
</dbReference>
<accession>A0A3M7Q6P1</accession>
<evidence type="ECO:0000313" key="2">
    <source>
        <dbReference type="Proteomes" id="UP000276133"/>
    </source>
</evidence>
<dbReference type="Proteomes" id="UP000276133">
    <property type="component" value="Unassembled WGS sequence"/>
</dbReference>
<keyword evidence="2" id="KW-1185">Reference proteome</keyword>
<reference evidence="1 2" key="1">
    <citation type="journal article" date="2018" name="Sci. Rep.">
        <title>Genomic signatures of local adaptation to the degree of environmental predictability in rotifers.</title>
        <authorList>
            <person name="Franch-Gras L."/>
            <person name="Hahn C."/>
            <person name="Garcia-Roger E.M."/>
            <person name="Carmona M.J."/>
            <person name="Serra M."/>
            <person name="Gomez A."/>
        </authorList>
    </citation>
    <scope>NUCLEOTIDE SEQUENCE [LARGE SCALE GENOMIC DNA]</scope>
    <source>
        <strain evidence="1">HYR1</strain>
    </source>
</reference>
<comment type="caution">
    <text evidence="1">The sequence shown here is derived from an EMBL/GenBank/DDBJ whole genome shotgun (WGS) entry which is preliminary data.</text>
</comment>
<evidence type="ECO:0000313" key="1">
    <source>
        <dbReference type="EMBL" id="RNA07097.1"/>
    </source>
</evidence>
<dbReference type="AlphaFoldDB" id="A0A3M7Q6P1"/>
<proteinExistence type="predicted"/>
<protein>
    <submittedName>
        <fullName evidence="1">Uncharacterized protein</fullName>
    </submittedName>
</protein>
<gene>
    <name evidence="1" type="ORF">BpHYR1_014331</name>
</gene>